<dbReference type="SMART" id="SM00398">
    <property type="entry name" value="HMG"/>
    <property type="match status" value="1"/>
</dbReference>
<dbReference type="VEuPathDB" id="FungiDB:FUN_015241"/>
<dbReference type="EMBL" id="LLXH01000004">
    <property type="protein sequence ID" value="PKC76343.1"/>
    <property type="molecule type" value="Genomic_DNA"/>
</dbReference>
<reference evidence="2" key="1">
    <citation type="submission" date="2015-06" db="EMBL/GenBank/DDBJ databases">
        <title>Evolution and Diversity of Sexually-Related Genes in an Arbuscular Mycorrhizal Fungi.</title>
        <authorList>
            <person name="Charron P."/>
            <person name="Marton T."/>
            <person name="Corradi N."/>
        </authorList>
    </citation>
    <scope>NUCLEOTIDE SEQUENCE</scope>
    <source>
        <strain evidence="2">A1</strain>
    </source>
</reference>
<evidence type="ECO:0000259" key="1">
    <source>
        <dbReference type="SMART" id="SM00398"/>
    </source>
</evidence>
<evidence type="ECO:0000313" key="4">
    <source>
        <dbReference type="Proteomes" id="UP000232688"/>
    </source>
</evidence>
<accession>A0A1B1ETJ8</accession>
<proteinExistence type="predicted"/>
<reference evidence="3 4" key="3">
    <citation type="submission" date="2017-10" db="EMBL/GenBank/DDBJ databases">
        <title>Genome analyses suggest a sexual origin of heterokaryosis in a supposedly ancient asexual fungus.</title>
        <authorList>
            <person name="Corradi N."/>
            <person name="Sedzielewska K."/>
            <person name="Noel J."/>
            <person name="Charron P."/>
            <person name="Farinelli L."/>
            <person name="Marton T."/>
            <person name="Kruger M."/>
            <person name="Pelin A."/>
            <person name="Brachmann A."/>
            <person name="Corradi N."/>
        </authorList>
    </citation>
    <scope>NUCLEOTIDE SEQUENCE [LARGE SCALE GENOMIC DNA]</scope>
    <source>
        <strain evidence="3 4">A1</strain>
    </source>
</reference>
<dbReference type="VEuPathDB" id="FungiDB:RhiirA1_447763"/>
<evidence type="ECO:0000313" key="3">
    <source>
        <dbReference type="EMBL" id="PKC76343.1"/>
    </source>
</evidence>
<dbReference type="AlphaFoldDB" id="A0A1B1ETJ8"/>
<dbReference type="VEuPathDB" id="FungiDB:RhiirFUN_011036"/>
<feature type="domain" description="HMG box" evidence="1">
    <location>
        <begin position="55"/>
        <end position="118"/>
    </location>
</feature>
<evidence type="ECO:0000313" key="2">
    <source>
        <dbReference type="EMBL" id="ANQ32136.1"/>
    </source>
</evidence>
<dbReference type="SUPFAM" id="SSF47095">
    <property type="entry name" value="HMG-box"/>
    <property type="match status" value="1"/>
</dbReference>
<dbReference type="InterPro" id="IPR009071">
    <property type="entry name" value="HMG_box_dom"/>
</dbReference>
<sequence length="270" mass="31403">MINKYYHSINNPITFSTDEVLVRNYRKFNLTYEELINNSQNTRLAKKNKKNGTNIIPRRQNAWILYLRDKSREMSGFSSKEIAKMWNDEPKEVVEVYEAAARLAAERHIEKYGLDYKYLPRRIRNKKPKISKTSKIPITPPTTPPSKNSIQFPIVTPPENNNINDQFQILEFVPATPSPLEPDNINDINDRFQILEFVPATPSASEPDNINNVQFPDNLLQICDIMQLMQNCEECRSYLQGLPNINFENPSDPLESQHNEISHKWAKNIL</sequence>
<protein>
    <submittedName>
        <fullName evidence="2">MATA-HMG</fullName>
    </submittedName>
</protein>
<dbReference type="InterPro" id="IPR036910">
    <property type="entry name" value="HMG_box_dom_sf"/>
</dbReference>
<dbReference type="Proteomes" id="UP000232688">
    <property type="component" value="Unassembled WGS sequence"/>
</dbReference>
<gene>
    <name evidence="2" type="primary">HMG7</name>
    <name evidence="3" type="ORF">RhiirA1_447763</name>
</gene>
<dbReference type="EMBL" id="KT212922">
    <property type="protein sequence ID" value="ANQ32136.1"/>
    <property type="molecule type" value="Genomic_DNA"/>
</dbReference>
<dbReference type="Gene3D" id="1.10.30.10">
    <property type="entry name" value="High mobility group box domain"/>
    <property type="match status" value="1"/>
</dbReference>
<reference evidence="3 4" key="2">
    <citation type="submission" date="2017-10" db="EMBL/GenBank/DDBJ databases">
        <title>Extensive intraspecific genome diversity in a model arbuscular mycorrhizal fungus.</title>
        <authorList>
            <person name="Chen E.C.H."/>
            <person name="Morin E."/>
            <person name="Baudet D."/>
            <person name="Noel J."/>
            <person name="Ndikumana S."/>
            <person name="Charron P."/>
            <person name="St-Onge C."/>
            <person name="Giorgi J."/>
            <person name="Grigoriev I.V."/>
            <person name="Roux C."/>
            <person name="Martin F.M."/>
            <person name="Corradi N."/>
        </authorList>
    </citation>
    <scope>NUCLEOTIDE SEQUENCE [LARGE SCALE GENOMIC DNA]</scope>
    <source>
        <strain evidence="3 4">A1</strain>
    </source>
</reference>
<organism evidence="2">
    <name type="scientific">Rhizophagus irregularis</name>
    <dbReference type="NCBI Taxonomy" id="588596"/>
    <lineage>
        <taxon>Eukaryota</taxon>
        <taxon>Fungi</taxon>
        <taxon>Fungi incertae sedis</taxon>
        <taxon>Mucoromycota</taxon>
        <taxon>Glomeromycotina</taxon>
        <taxon>Glomeromycetes</taxon>
        <taxon>Glomerales</taxon>
        <taxon>Glomeraceae</taxon>
        <taxon>Rhizophagus</taxon>
    </lineage>
</organism>
<name>A0A1B1ETJ8_9GLOM</name>